<sequence length="175" mass="19372">MGQLAVNLFTTLDGSAEHPDRWHGPYFDTAMGKAVDAHIMRCDGYLVGRVLHDAWAAYWPQAENPFAEFINRIPKYVLSTTLESSPWENTQVLSSMAEVKALKERTPNWIGMSGSLATLRGLLTAGLVDELNLLIDPVVVSGEQKWTDGLDGQSFSIVSHETFDTGAQHLIMRPN</sequence>
<dbReference type="GO" id="GO:0008703">
    <property type="term" value="F:5-amino-6-(5-phosphoribosylamino)uracil reductase activity"/>
    <property type="evidence" value="ECO:0007669"/>
    <property type="project" value="InterPro"/>
</dbReference>
<evidence type="ECO:0000259" key="1">
    <source>
        <dbReference type="Pfam" id="PF01872"/>
    </source>
</evidence>
<dbReference type="SUPFAM" id="SSF53597">
    <property type="entry name" value="Dihydrofolate reductase-like"/>
    <property type="match status" value="1"/>
</dbReference>
<gene>
    <name evidence="2" type="ORF">CJ198_04135</name>
</gene>
<organism evidence="2 3">
    <name type="scientific">Brevibacterium luteolum</name>
    <dbReference type="NCBI Taxonomy" id="199591"/>
    <lineage>
        <taxon>Bacteria</taxon>
        <taxon>Bacillati</taxon>
        <taxon>Actinomycetota</taxon>
        <taxon>Actinomycetes</taxon>
        <taxon>Micrococcales</taxon>
        <taxon>Brevibacteriaceae</taxon>
        <taxon>Brevibacterium</taxon>
    </lineage>
</organism>
<reference evidence="2 3" key="1">
    <citation type="submission" date="2017-09" db="EMBL/GenBank/DDBJ databases">
        <title>Bacterial strain isolated from the female urinary microbiota.</title>
        <authorList>
            <person name="Thomas-White K."/>
            <person name="Kumar N."/>
            <person name="Forster S."/>
            <person name="Putonti C."/>
            <person name="Lawley T."/>
            <person name="Wolfe A.J."/>
        </authorList>
    </citation>
    <scope>NUCLEOTIDE SEQUENCE [LARGE SCALE GENOMIC DNA]</scope>
    <source>
        <strain evidence="2 3">UMB0680</strain>
    </source>
</reference>
<proteinExistence type="predicted"/>
<comment type="caution">
    <text evidence="2">The sequence shown here is derived from an EMBL/GenBank/DDBJ whole genome shotgun (WGS) entry which is preliminary data.</text>
</comment>
<dbReference type="EMBL" id="PNFZ01000002">
    <property type="protein sequence ID" value="PMB98534.1"/>
    <property type="molecule type" value="Genomic_DNA"/>
</dbReference>
<dbReference type="OrthoDB" id="7342392at2"/>
<protein>
    <submittedName>
        <fullName evidence="2">Pyrimidine reductase</fullName>
    </submittedName>
</protein>
<dbReference type="InterPro" id="IPR024072">
    <property type="entry name" value="DHFR-like_dom_sf"/>
</dbReference>
<accession>A0A2N6PIN9</accession>
<evidence type="ECO:0000313" key="3">
    <source>
        <dbReference type="Proteomes" id="UP000235703"/>
    </source>
</evidence>
<dbReference type="Proteomes" id="UP000235703">
    <property type="component" value="Unassembled WGS sequence"/>
</dbReference>
<dbReference type="Gene3D" id="3.40.430.10">
    <property type="entry name" value="Dihydrofolate Reductase, subunit A"/>
    <property type="match status" value="1"/>
</dbReference>
<dbReference type="Pfam" id="PF01872">
    <property type="entry name" value="RibD_C"/>
    <property type="match status" value="1"/>
</dbReference>
<evidence type="ECO:0000313" key="2">
    <source>
        <dbReference type="EMBL" id="PMB98534.1"/>
    </source>
</evidence>
<dbReference type="AlphaFoldDB" id="A0A2N6PIN9"/>
<dbReference type="RefSeq" id="WP_102161096.1">
    <property type="nucleotide sequence ID" value="NZ_PNFZ01000002.1"/>
</dbReference>
<dbReference type="GO" id="GO:0009231">
    <property type="term" value="P:riboflavin biosynthetic process"/>
    <property type="evidence" value="ECO:0007669"/>
    <property type="project" value="InterPro"/>
</dbReference>
<feature type="domain" description="Bacterial bifunctional deaminase-reductase C-terminal" evidence="1">
    <location>
        <begin position="5"/>
        <end position="167"/>
    </location>
</feature>
<dbReference type="InterPro" id="IPR002734">
    <property type="entry name" value="RibDG_C"/>
</dbReference>
<keyword evidence="3" id="KW-1185">Reference proteome</keyword>
<name>A0A2N6PIN9_9MICO</name>